<dbReference type="Proteomes" id="UP000808337">
    <property type="component" value="Unassembled WGS sequence"/>
</dbReference>
<evidence type="ECO:0000313" key="2">
    <source>
        <dbReference type="Proteomes" id="UP000808337"/>
    </source>
</evidence>
<dbReference type="AlphaFoldDB" id="A0A9D7XQ11"/>
<dbReference type="EMBL" id="JADKGY010000024">
    <property type="protein sequence ID" value="MBK9983710.1"/>
    <property type="molecule type" value="Genomic_DNA"/>
</dbReference>
<name>A0A9D7XQ11_9BACT</name>
<sequence length="126" mass="14237">MASNKINTLTDFLSKIPAIEGSVHSDTDADGMWSVKFHIDIRHDLAWQVVQELGSVINNLSLTERLPAVFYPVSPPPYLNGGPDEFLSWVIETRDKDFTPETLAKWLEGRLPNPVDDPDQWSSEEE</sequence>
<gene>
    <name evidence="1" type="ORF">IPP15_15245</name>
</gene>
<accession>A0A9D7XQ11</accession>
<reference evidence="1 2" key="1">
    <citation type="submission" date="2020-10" db="EMBL/GenBank/DDBJ databases">
        <title>Connecting structure to function with the recovery of over 1000 high-quality activated sludge metagenome-assembled genomes encoding full-length rRNA genes using long-read sequencing.</title>
        <authorList>
            <person name="Singleton C.M."/>
            <person name="Petriglieri F."/>
            <person name="Kristensen J.M."/>
            <person name="Kirkegaard R.H."/>
            <person name="Michaelsen T.Y."/>
            <person name="Andersen M.H."/>
            <person name="Karst S.M."/>
            <person name="Dueholm M.S."/>
            <person name="Nielsen P.H."/>
            <person name="Albertsen M."/>
        </authorList>
    </citation>
    <scope>NUCLEOTIDE SEQUENCE [LARGE SCALE GENOMIC DNA]</scope>
    <source>
        <strain evidence="1">Ribe_18-Q3-R11-54_MAXAC.273</strain>
    </source>
</reference>
<organism evidence="1 2">
    <name type="scientific">Candidatus Opimibacter skivensis</name>
    <dbReference type="NCBI Taxonomy" id="2982028"/>
    <lineage>
        <taxon>Bacteria</taxon>
        <taxon>Pseudomonadati</taxon>
        <taxon>Bacteroidota</taxon>
        <taxon>Saprospiria</taxon>
        <taxon>Saprospirales</taxon>
        <taxon>Saprospiraceae</taxon>
        <taxon>Candidatus Opimibacter</taxon>
    </lineage>
</organism>
<evidence type="ECO:0000313" key="1">
    <source>
        <dbReference type="EMBL" id="MBK9983710.1"/>
    </source>
</evidence>
<comment type="caution">
    <text evidence="1">The sequence shown here is derived from an EMBL/GenBank/DDBJ whole genome shotgun (WGS) entry which is preliminary data.</text>
</comment>
<proteinExistence type="predicted"/>
<protein>
    <submittedName>
        <fullName evidence="1">Uncharacterized protein</fullName>
    </submittedName>
</protein>